<protein>
    <recommendedName>
        <fullName evidence="4">HTH araC/xylS-type domain-containing protein</fullName>
    </recommendedName>
</protein>
<dbReference type="InterPro" id="IPR050204">
    <property type="entry name" value="AraC_XylS_family_regulators"/>
</dbReference>
<organism evidence="5 6">
    <name type="scientific">Kibdelosporangium aridum</name>
    <dbReference type="NCBI Taxonomy" id="2030"/>
    <lineage>
        <taxon>Bacteria</taxon>
        <taxon>Bacillati</taxon>
        <taxon>Actinomycetota</taxon>
        <taxon>Actinomycetes</taxon>
        <taxon>Pseudonocardiales</taxon>
        <taxon>Pseudonocardiaceae</taxon>
        <taxon>Kibdelosporangium</taxon>
    </lineage>
</organism>
<gene>
    <name evidence="5" type="ORF">DMH04_19900</name>
</gene>
<dbReference type="EMBL" id="QHKI01000015">
    <property type="protein sequence ID" value="RSM84745.1"/>
    <property type="molecule type" value="Genomic_DNA"/>
</dbReference>
<dbReference type="InterPro" id="IPR020449">
    <property type="entry name" value="Tscrpt_reg_AraC-type_HTH"/>
</dbReference>
<dbReference type="PROSITE" id="PS01124">
    <property type="entry name" value="HTH_ARAC_FAMILY_2"/>
    <property type="match status" value="1"/>
</dbReference>
<sequence length="304" mass="34221">MNDPPKRRFPARRSTETARSVAYMRADISESSRLAGRALPSKRLLCCETLGWQSMLARTYRDPAVTDEFTTAPSSELTLVIALTGTMQIESRKGRSWYRANYRPGSAGLTAPGNVSVLRWKSTSAQPLESLHLHLPVDEYWAFDSLLLEDPLVAAAGKALKRALEEGAPEYYAESITQMLVAHLMYTANRKPAVEPLPIGRSGLDQVTEYMRTHLAEDIRLDELAAQVNVSKYHFLRMFTRATGQTPHRYLTDLRMARAVEMLRDNKKTVLQIAIACGYRSPGQFSAAFRRRYGVSPTEFRNFG</sequence>
<evidence type="ECO:0000256" key="2">
    <source>
        <dbReference type="ARBA" id="ARBA00023125"/>
    </source>
</evidence>
<accession>A0A428Z9L0</accession>
<evidence type="ECO:0000256" key="1">
    <source>
        <dbReference type="ARBA" id="ARBA00023015"/>
    </source>
</evidence>
<keyword evidence="3" id="KW-0804">Transcription</keyword>
<dbReference type="GO" id="GO:0003700">
    <property type="term" value="F:DNA-binding transcription factor activity"/>
    <property type="evidence" value="ECO:0007669"/>
    <property type="project" value="InterPro"/>
</dbReference>
<dbReference type="PROSITE" id="PS00041">
    <property type="entry name" value="HTH_ARAC_FAMILY_1"/>
    <property type="match status" value="1"/>
</dbReference>
<dbReference type="PANTHER" id="PTHR46796:SF6">
    <property type="entry name" value="ARAC SUBFAMILY"/>
    <property type="match status" value="1"/>
</dbReference>
<dbReference type="PANTHER" id="PTHR46796">
    <property type="entry name" value="HTH-TYPE TRANSCRIPTIONAL ACTIVATOR RHAS-RELATED"/>
    <property type="match status" value="1"/>
</dbReference>
<keyword evidence="1" id="KW-0805">Transcription regulation</keyword>
<feature type="domain" description="HTH araC/xylS-type" evidence="4">
    <location>
        <begin position="205"/>
        <end position="303"/>
    </location>
</feature>
<evidence type="ECO:0000259" key="4">
    <source>
        <dbReference type="PROSITE" id="PS01124"/>
    </source>
</evidence>
<dbReference type="SUPFAM" id="SSF46689">
    <property type="entry name" value="Homeodomain-like"/>
    <property type="match status" value="2"/>
</dbReference>
<dbReference type="OrthoDB" id="2060755at2"/>
<dbReference type="GO" id="GO:0043565">
    <property type="term" value="F:sequence-specific DNA binding"/>
    <property type="evidence" value="ECO:0007669"/>
    <property type="project" value="InterPro"/>
</dbReference>
<dbReference type="SMART" id="SM00342">
    <property type="entry name" value="HTH_ARAC"/>
    <property type="match status" value="1"/>
</dbReference>
<evidence type="ECO:0000313" key="6">
    <source>
        <dbReference type="Proteomes" id="UP000287547"/>
    </source>
</evidence>
<dbReference type="InterPro" id="IPR018060">
    <property type="entry name" value="HTH_AraC"/>
</dbReference>
<reference evidence="5 6" key="1">
    <citation type="submission" date="2018-05" db="EMBL/GenBank/DDBJ databases">
        <title>Evolution of GPA BGCs.</title>
        <authorList>
            <person name="Waglechner N."/>
            <person name="Wright G.D."/>
        </authorList>
    </citation>
    <scope>NUCLEOTIDE SEQUENCE [LARGE SCALE GENOMIC DNA]</scope>
    <source>
        <strain evidence="5 6">A82846</strain>
    </source>
</reference>
<keyword evidence="2" id="KW-0238">DNA-binding</keyword>
<name>A0A428Z9L0_KIBAR</name>
<dbReference type="Pfam" id="PF12833">
    <property type="entry name" value="HTH_18"/>
    <property type="match status" value="1"/>
</dbReference>
<proteinExistence type="predicted"/>
<dbReference type="InterPro" id="IPR009057">
    <property type="entry name" value="Homeodomain-like_sf"/>
</dbReference>
<dbReference type="Proteomes" id="UP000287547">
    <property type="component" value="Unassembled WGS sequence"/>
</dbReference>
<evidence type="ECO:0000313" key="5">
    <source>
        <dbReference type="EMBL" id="RSM84745.1"/>
    </source>
</evidence>
<evidence type="ECO:0000256" key="3">
    <source>
        <dbReference type="ARBA" id="ARBA00023163"/>
    </source>
</evidence>
<comment type="caution">
    <text evidence="5">The sequence shown here is derived from an EMBL/GenBank/DDBJ whole genome shotgun (WGS) entry which is preliminary data.</text>
</comment>
<dbReference type="Gene3D" id="1.10.10.60">
    <property type="entry name" value="Homeodomain-like"/>
    <property type="match status" value="2"/>
</dbReference>
<dbReference type="PRINTS" id="PR00032">
    <property type="entry name" value="HTHARAC"/>
</dbReference>
<dbReference type="InterPro" id="IPR018062">
    <property type="entry name" value="HTH_AraC-typ_CS"/>
</dbReference>
<dbReference type="AlphaFoldDB" id="A0A428Z9L0"/>